<evidence type="ECO:0000256" key="10">
    <source>
        <dbReference type="ARBA" id="ARBA00023008"/>
    </source>
</evidence>
<keyword evidence="6" id="KW-0479">Metal-binding</keyword>
<organism evidence="15 16">
    <name type="scientific">Rhizobium meliloti</name>
    <name type="common">Ensifer meliloti</name>
    <name type="synonym">Sinorhizobium meliloti</name>
    <dbReference type="NCBI Taxonomy" id="382"/>
    <lineage>
        <taxon>Bacteria</taxon>
        <taxon>Pseudomonadati</taxon>
        <taxon>Pseudomonadota</taxon>
        <taxon>Alphaproteobacteria</taxon>
        <taxon>Hyphomicrobiales</taxon>
        <taxon>Rhizobiaceae</taxon>
        <taxon>Sinorhizobium/Ensifer group</taxon>
        <taxon>Sinorhizobium</taxon>
    </lineage>
</organism>
<evidence type="ECO:0000256" key="8">
    <source>
        <dbReference type="ARBA" id="ARBA00022982"/>
    </source>
</evidence>
<evidence type="ECO:0000259" key="14">
    <source>
        <dbReference type="PROSITE" id="PS50857"/>
    </source>
</evidence>
<keyword evidence="9 13" id="KW-1133">Transmembrane helix</keyword>
<evidence type="ECO:0000256" key="3">
    <source>
        <dbReference type="ARBA" id="ARBA00012949"/>
    </source>
</evidence>
<evidence type="ECO:0000256" key="1">
    <source>
        <dbReference type="ARBA" id="ARBA00004141"/>
    </source>
</evidence>
<dbReference type="GO" id="GO:0005507">
    <property type="term" value="F:copper ion binding"/>
    <property type="evidence" value="ECO:0007669"/>
    <property type="project" value="InterPro"/>
</dbReference>
<dbReference type="Proteomes" id="UP000429484">
    <property type="component" value="Unassembled WGS sequence"/>
</dbReference>
<dbReference type="Pfam" id="PF00116">
    <property type="entry name" value="COX2"/>
    <property type="match status" value="1"/>
</dbReference>
<dbReference type="InterPro" id="IPR002429">
    <property type="entry name" value="CcO_II-like_C"/>
</dbReference>
<evidence type="ECO:0000256" key="13">
    <source>
        <dbReference type="SAM" id="Phobius"/>
    </source>
</evidence>
<keyword evidence="8" id="KW-0249">Electron transport</keyword>
<dbReference type="PANTHER" id="PTHR22888:SF9">
    <property type="entry name" value="CYTOCHROME C OXIDASE SUBUNIT 2"/>
    <property type="match status" value="1"/>
</dbReference>
<proteinExistence type="inferred from homology"/>
<feature type="transmembrane region" description="Helical" evidence="13">
    <location>
        <begin position="83"/>
        <end position="104"/>
    </location>
</feature>
<dbReference type="CDD" id="cd13919">
    <property type="entry name" value="CuRO_HCO_II_like_5"/>
    <property type="match status" value="1"/>
</dbReference>
<evidence type="ECO:0000256" key="2">
    <source>
        <dbReference type="ARBA" id="ARBA00007866"/>
    </source>
</evidence>
<keyword evidence="11 13" id="KW-0472">Membrane</keyword>
<dbReference type="InterPro" id="IPR001505">
    <property type="entry name" value="Copper_CuA"/>
</dbReference>
<dbReference type="EMBL" id="WISR01000245">
    <property type="protein sequence ID" value="MQW36912.1"/>
    <property type="molecule type" value="Genomic_DNA"/>
</dbReference>
<dbReference type="PROSITE" id="PS00078">
    <property type="entry name" value="COX2"/>
    <property type="match status" value="1"/>
</dbReference>
<evidence type="ECO:0000256" key="7">
    <source>
        <dbReference type="ARBA" id="ARBA00022967"/>
    </source>
</evidence>
<comment type="similarity">
    <text evidence="2">Belongs to the cytochrome c oxidase subunit 2 family.</text>
</comment>
<keyword evidence="4" id="KW-0813">Transport</keyword>
<dbReference type="GO" id="GO:0016020">
    <property type="term" value="C:membrane"/>
    <property type="evidence" value="ECO:0007669"/>
    <property type="project" value="UniProtKB-SubCell"/>
</dbReference>
<evidence type="ECO:0000256" key="6">
    <source>
        <dbReference type="ARBA" id="ARBA00022723"/>
    </source>
</evidence>
<evidence type="ECO:0000256" key="4">
    <source>
        <dbReference type="ARBA" id="ARBA00022448"/>
    </source>
</evidence>
<reference evidence="15 16" key="1">
    <citation type="journal article" date="2013" name="Genome Biol.">
        <title>Comparative genomics of the core and accessory genomes of 48 Sinorhizobium strains comprising five genospecies.</title>
        <authorList>
            <person name="Sugawara M."/>
            <person name="Epstein B."/>
            <person name="Badgley B.D."/>
            <person name="Unno T."/>
            <person name="Xu L."/>
            <person name="Reese J."/>
            <person name="Gyaneshwar P."/>
            <person name="Denny R."/>
            <person name="Mudge J."/>
            <person name="Bharti A.K."/>
            <person name="Farmer A.D."/>
            <person name="May G.D."/>
            <person name="Woodward J.E."/>
            <person name="Medigue C."/>
            <person name="Vallenet D."/>
            <person name="Lajus A."/>
            <person name="Rouy Z."/>
            <person name="Martinez-Vaz B."/>
            <person name="Tiffin P."/>
            <person name="Young N.D."/>
            <person name="Sadowsky M.J."/>
        </authorList>
    </citation>
    <scope>NUCLEOTIDE SEQUENCE [LARGE SCALE GENOMIC DNA]</scope>
    <source>
        <strain evidence="15 16">N6B1</strain>
    </source>
</reference>
<evidence type="ECO:0000256" key="5">
    <source>
        <dbReference type="ARBA" id="ARBA00022692"/>
    </source>
</evidence>
<evidence type="ECO:0000256" key="9">
    <source>
        <dbReference type="ARBA" id="ARBA00022989"/>
    </source>
</evidence>
<protein>
    <recommendedName>
        <fullName evidence="3">cytochrome-c oxidase</fullName>
        <ecNumber evidence="3">7.1.1.9</ecNumber>
    </recommendedName>
</protein>
<dbReference type="AlphaFoldDB" id="A0AAW9U010"/>
<keyword evidence="5 13" id="KW-0812">Transmembrane</keyword>
<gene>
    <name evidence="15" type="ORF">GHK53_30170</name>
</gene>
<dbReference type="Gene3D" id="2.60.40.420">
    <property type="entry name" value="Cupredoxins - blue copper proteins"/>
    <property type="match status" value="1"/>
</dbReference>
<dbReference type="Gene3D" id="1.10.287.90">
    <property type="match status" value="1"/>
</dbReference>
<dbReference type="GO" id="GO:0042773">
    <property type="term" value="P:ATP synthesis coupled electron transport"/>
    <property type="evidence" value="ECO:0007669"/>
    <property type="project" value="TreeGrafter"/>
</dbReference>
<dbReference type="PANTHER" id="PTHR22888">
    <property type="entry name" value="CYTOCHROME C OXIDASE, SUBUNIT II"/>
    <property type="match status" value="1"/>
</dbReference>
<comment type="catalytic activity">
    <reaction evidence="12">
        <text>4 Fe(II)-[cytochrome c] + O2 + 8 H(+)(in) = 4 Fe(III)-[cytochrome c] + 2 H2O + 4 H(+)(out)</text>
        <dbReference type="Rhea" id="RHEA:11436"/>
        <dbReference type="Rhea" id="RHEA-COMP:10350"/>
        <dbReference type="Rhea" id="RHEA-COMP:14399"/>
        <dbReference type="ChEBI" id="CHEBI:15377"/>
        <dbReference type="ChEBI" id="CHEBI:15378"/>
        <dbReference type="ChEBI" id="CHEBI:15379"/>
        <dbReference type="ChEBI" id="CHEBI:29033"/>
        <dbReference type="ChEBI" id="CHEBI:29034"/>
        <dbReference type="EC" id="7.1.1.9"/>
    </reaction>
</comment>
<name>A0AAW9U010_RHIML</name>
<keyword evidence="7" id="KW-1278">Translocase</keyword>
<feature type="transmembrane region" description="Helical" evidence="13">
    <location>
        <begin position="41"/>
        <end position="62"/>
    </location>
</feature>
<accession>A0AAW9U010</accession>
<comment type="subcellular location">
    <subcellularLocation>
        <location evidence="1">Membrane</location>
        <topology evidence="1">Multi-pass membrane protein</topology>
    </subcellularLocation>
</comment>
<feature type="domain" description="Cytochrome oxidase subunit II copper A binding" evidence="14">
    <location>
        <begin position="112"/>
        <end position="254"/>
    </location>
</feature>
<dbReference type="InterPro" id="IPR036257">
    <property type="entry name" value="Cyt_c_oxidase_su2_TM_sf"/>
</dbReference>
<evidence type="ECO:0000313" key="15">
    <source>
        <dbReference type="EMBL" id="MQW36912.1"/>
    </source>
</evidence>
<comment type="caution">
    <text evidence="15">The sequence shown here is derived from an EMBL/GenBank/DDBJ whole genome shotgun (WGS) entry which is preliminary data.</text>
</comment>
<evidence type="ECO:0000256" key="12">
    <source>
        <dbReference type="ARBA" id="ARBA00047816"/>
    </source>
</evidence>
<dbReference type="InterPro" id="IPR008972">
    <property type="entry name" value="Cupredoxin"/>
</dbReference>
<dbReference type="RefSeq" id="WP_010969990.1">
    <property type="nucleotide sequence ID" value="NZ_BJNJ01000009.1"/>
</dbReference>
<sequence>MAVVVILVLLAVGSVLFHLLSPWWWTPIASNWNYIDNTITITFWITGIAFTAVVLFMAYCVLRFRHRPGNTAAYEPENRRLEGWLATGTTFGVAAMLAPGLFVWNQFVTVPQDASEVEVIGQQWLWSFRLPGADGKLGTTETRDIAPENTLGVNRDDAAGQDDIIIEGGELHLPVGKPVKMLLRSVDVLHDFYVPEFRAKMDMVPGMITYFWLTPTRTGTFEILCAELCGVGHPQMRGTVVVDTEEDYQAWLAEQQTFSQLSASSETRAVPEKVCSGFPSGIATEQGTGASALFKEERECFGPAATTVAASAAQ</sequence>
<dbReference type="SUPFAM" id="SSF49503">
    <property type="entry name" value="Cupredoxins"/>
    <property type="match status" value="1"/>
</dbReference>
<dbReference type="InterPro" id="IPR045187">
    <property type="entry name" value="CcO_II"/>
</dbReference>
<dbReference type="EC" id="7.1.1.9" evidence="3"/>
<keyword evidence="10" id="KW-0186">Copper</keyword>
<dbReference type="GO" id="GO:0004129">
    <property type="term" value="F:cytochrome-c oxidase activity"/>
    <property type="evidence" value="ECO:0007669"/>
    <property type="project" value="UniProtKB-EC"/>
</dbReference>
<evidence type="ECO:0000256" key="11">
    <source>
        <dbReference type="ARBA" id="ARBA00023136"/>
    </source>
</evidence>
<dbReference type="PROSITE" id="PS50857">
    <property type="entry name" value="COX2_CUA"/>
    <property type="match status" value="1"/>
</dbReference>
<evidence type="ECO:0000313" key="16">
    <source>
        <dbReference type="Proteomes" id="UP000429484"/>
    </source>
</evidence>